<dbReference type="PANTHER" id="PTHR24072">
    <property type="entry name" value="RHO FAMILY GTPASE"/>
    <property type="match status" value="1"/>
</dbReference>
<proteinExistence type="predicted"/>
<protein>
    <submittedName>
        <fullName evidence="3">Uncharacterized protein</fullName>
    </submittedName>
</protein>
<dbReference type="InterPro" id="IPR027417">
    <property type="entry name" value="P-loop_NTPase"/>
</dbReference>
<dbReference type="Pfam" id="PF00071">
    <property type="entry name" value="Ras"/>
    <property type="match status" value="1"/>
</dbReference>
<dbReference type="EMBL" id="KN824391">
    <property type="protein sequence ID" value="KIM21152.1"/>
    <property type="molecule type" value="Genomic_DNA"/>
</dbReference>
<dbReference type="STRING" id="933852.A0A0C2WUT4"/>
<dbReference type="AlphaFoldDB" id="A0A0C2WUT4"/>
<dbReference type="Gene3D" id="3.40.50.300">
    <property type="entry name" value="P-loop containing nucleotide triphosphate hydrolases"/>
    <property type="match status" value="1"/>
</dbReference>
<keyword evidence="1" id="KW-0547">Nucleotide-binding</keyword>
<dbReference type="SUPFAM" id="SSF52540">
    <property type="entry name" value="P-loop containing nucleoside triphosphate hydrolases"/>
    <property type="match status" value="1"/>
</dbReference>
<keyword evidence="4" id="KW-1185">Reference proteome</keyword>
<dbReference type="GO" id="GO:0003924">
    <property type="term" value="F:GTPase activity"/>
    <property type="evidence" value="ECO:0007669"/>
    <property type="project" value="InterPro"/>
</dbReference>
<dbReference type="Proteomes" id="UP000054097">
    <property type="component" value="Unassembled WGS sequence"/>
</dbReference>
<sequence>MPPPDCDTGDKLLPLCYVDALVVIICFSIDEPEGLSSAKEKWEPEVRHYTRNRTPVILLGLKKDLRSQVKEGGRGSIVDLRQAKEAAQGIGAQKYMECSSLTGEGTTEVIQEAAYLALVTSGVERSNSGCIIT</sequence>
<keyword evidence="2" id="KW-0342">GTP-binding</keyword>
<dbReference type="InterPro" id="IPR001806">
    <property type="entry name" value="Small_GTPase"/>
</dbReference>
<reference evidence="4" key="2">
    <citation type="submission" date="2015-01" db="EMBL/GenBank/DDBJ databases">
        <title>Evolutionary Origins and Diversification of the Mycorrhizal Mutualists.</title>
        <authorList>
            <consortium name="DOE Joint Genome Institute"/>
            <consortium name="Mycorrhizal Genomics Consortium"/>
            <person name="Kohler A."/>
            <person name="Kuo A."/>
            <person name="Nagy L.G."/>
            <person name="Floudas D."/>
            <person name="Copeland A."/>
            <person name="Barry K.W."/>
            <person name="Cichocki N."/>
            <person name="Veneault-Fourrey C."/>
            <person name="LaButti K."/>
            <person name="Lindquist E.A."/>
            <person name="Lipzen A."/>
            <person name="Lundell T."/>
            <person name="Morin E."/>
            <person name="Murat C."/>
            <person name="Riley R."/>
            <person name="Ohm R."/>
            <person name="Sun H."/>
            <person name="Tunlid A."/>
            <person name="Henrissat B."/>
            <person name="Grigoriev I.V."/>
            <person name="Hibbett D.S."/>
            <person name="Martin F."/>
        </authorList>
    </citation>
    <scope>NUCLEOTIDE SEQUENCE [LARGE SCALE GENOMIC DNA]</scope>
    <source>
        <strain evidence="4">MAFF 305830</strain>
    </source>
</reference>
<evidence type="ECO:0000256" key="1">
    <source>
        <dbReference type="ARBA" id="ARBA00022741"/>
    </source>
</evidence>
<evidence type="ECO:0000256" key="2">
    <source>
        <dbReference type="ARBA" id="ARBA00023134"/>
    </source>
</evidence>
<gene>
    <name evidence="3" type="ORF">M408DRAFT_333626</name>
</gene>
<reference evidence="3 4" key="1">
    <citation type="submission" date="2014-04" db="EMBL/GenBank/DDBJ databases">
        <authorList>
            <consortium name="DOE Joint Genome Institute"/>
            <person name="Kuo A."/>
            <person name="Zuccaro A."/>
            <person name="Kohler A."/>
            <person name="Nagy L.G."/>
            <person name="Floudas D."/>
            <person name="Copeland A."/>
            <person name="Barry K.W."/>
            <person name="Cichocki N."/>
            <person name="Veneault-Fourrey C."/>
            <person name="LaButti K."/>
            <person name="Lindquist E.A."/>
            <person name="Lipzen A."/>
            <person name="Lundell T."/>
            <person name="Morin E."/>
            <person name="Murat C."/>
            <person name="Sun H."/>
            <person name="Tunlid A."/>
            <person name="Henrissat B."/>
            <person name="Grigoriev I.V."/>
            <person name="Hibbett D.S."/>
            <person name="Martin F."/>
            <person name="Nordberg H.P."/>
            <person name="Cantor M.N."/>
            <person name="Hua S.X."/>
        </authorList>
    </citation>
    <scope>NUCLEOTIDE SEQUENCE [LARGE SCALE GENOMIC DNA]</scope>
    <source>
        <strain evidence="3 4">MAFF 305830</strain>
    </source>
</reference>
<dbReference type="GO" id="GO:0005525">
    <property type="term" value="F:GTP binding"/>
    <property type="evidence" value="ECO:0007669"/>
    <property type="project" value="UniProtKB-KW"/>
</dbReference>
<dbReference type="PROSITE" id="PS51420">
    <property type="entry name" value="RHO"/>
    <property type="match status" value="1"/>
</dbReference>
<organism evidence="3 4">
    <name type="scientific">Serendipita vermifera MAFF 305830</name>
    <dbReference type="NCBI Taxonomy" id="933852"/>
    <lineage>
        <taxon>Eukaryota</taxon>
        <taxon>Fungi</taxon>
        <taxon>Dikarya</taxon>
        <taxon>Basidiomycota</taxon>
        <taxon>Agaricomycotina</taxon>
        <taxon>Agaricomycetes</taxon>
        <taxon>Sebacinales</taxon>
        <taxon>Serendipitaceae</taxon>
        <taxon>Serendipita</taxon>
    </lineage>
</organism>
<accession>A0A0C2WUT4</accession>
<dbReference type="InterPro" id="IPR003578">
    <property type="entry name" value="Small_GTPase_Rho"/>
</dbReference>
<evidence type="ECO:0000313" key="3">
    <source>
        <dbReference type="EMBL" id="KIM21152.1"/>
    </source>
</evidence>
<dbReference type="HOGENOM" id="CLU_041217_21_2_1"/>
<name>A0A0C2WUT4_SERVB</name>
<dbReference type="SMART" id="SM00174">
    <property type="entry name" value="RHO"/>
    <property type="match status" value="1"/>
</dbReference>
<dbReference type="OrthoDB" id="3212925at2759"/>
<evidence type="ECO:0000313" key="4">
    <source>
        <dbReference type="Proteomes" id="UP000054097"/>
    </source>
</evidence>
<dbReference type="GO" id="GO:0007264">
    <property type="term" value="P:small GTPase-mediated signal transduction"/>
    <property type="evidence" value="ECO:0007669"/>
    <property type="project" value="InterPro"/>
</dbReference>